<accession>A0ABS2UBX6</accession>
<evidence type="ECO:0000313" key="3">
    <source>
        <dbReference type="Proteomes" id="UP000724686"/>
    </source>
</evidence>
<sequence length="148" mass="17390">MKKIPIRTLRKNSKLPEQFLSANDYHLILETVEEFPWVNPHLMTQIRSLFREKAEEVNVKTYLVNRTKNQVHALLSVPSTIGVPALVRRLKGYSSKILGRNTFWKKGYQIQTVGEKDFHSTFRFLKNRVGDFDLQRENREFQNTQNAA</sequence>
<comment type="caution">
    <text evidence="2">The sequence shown here is derived from an EMBL/GenBank/DDBJ whole genome shotgun (WGS) entry which is preliminary data.</text>
</comment>
<protein>
    <submittedName>
        <fullName evidence="2">Transposase</fullName>
    </submittedName>
</protein>
<dbReference type="EMBL" id="JAFFPU010000042">
    <property type="protein sequence ID" value="MBM9577855.1"/>
    <property type="molecule type" value="Genomic_DNA"/>
</dbReference>
<name>A0ABS2UBX6_9LEPT</name>
<evidence type="ECO:0000259" key="1">
    <source>
        <dbReference type="SMART" id="SM01321"/>
    </source>
</evidence>
<dbReference type="SMART" id="SM01321">
    <property type="entry name" value="Y1_Tnp"/>
    <property type="match status" value="1"/>
</dbReference>
<dbReference type="Proteomes" id="UP000724686">
    <property type="component" value="Unassembled WGS sequence"/>
</dbReference>
<dbReference type="RefSeq" id="WP_205279923.1">
    <property type="nucleotide sequence ID" value="NZ_JAFFPU010000042.1"/>
</dbReference>
<reference evidence="2 3" key="1">
    <citation type="submission" date="2021-02" db="EMBL/GenBank/DDBJ databases">
        <title>Leptospira ainlahdjerensis sp. nov., Leptospira ainazelensis sp. nov., Leptospira abararensis sp. nov. and Leptospira chreensis sp. nov., four new species isolated from water sources in Algeria.</title>
        <authorList>
            <person name="Amara Korba A."/>
            <person name="Kainiu M."/>
            <person name="Vincent A.T."/>
            <person name="Mariet J.-F."/>
            <person name="Veyrier F.J."/>
            <person name="Goarant C."/>
            <person name="Picardeau M."/>
        </authorList>
    </citation>
    <scope>NUCLEOTIDE SEQUENCE [LARGE SCALE GENOMIC DNA]</scope>
    <source>
        <strain evidence="2 3">201903070</strain>
    </source>
</reference>
<dbReference type="Pfam" id="PF01797">
    <property type="entry name" value="Y1_Tnp"/>
    <property type="match status" value="1"/>
</dbReference>
<dbReference type="Gene3D" id="3.30.70.1290">
    <property type="entry name" value="Transposase IS200-like"/>
    <property type="match status" value="1"/>
</dbReference>
<feature type="domain" description="Transposase IS200-like" evidence="1">
    <location>
        <begin position="22"/>
        <end position="128"/>
    </location>
</feature>
<keyword evidence="3" id="KW-1185">Reference proteome</keyword>
<proteinExistence type="predicted"/>
<organism evidence="2 3">
    <name type="scientific">Leptospira ainlahdjerensis</name>
    <dbReference type="NCBI Taxonomy" id="2810033"/>
    <lineage>
        <taxon>Bacteria</taxon>
        <taxon>Pseudomonadati</taxon>
        <taxon>Spirochaetota</taxon>
        <taxon>Spirochaetia</taxon>
        <taxon>Leptospirales</taxon>
        <taxon>Leptospiraceae</taxon>
        <taxon>Leptospira</taxon>
    </lineage>
</organism>
<dbReference type="InterPro" id="IPR036515">
    <property type="entry name" value="Transposase_17_sf"/>
</dbReference>
<gene>
    <name evidence="2" type="ORF">JWG45_11930</name>
</gene>
<evidence type="ECO:0000313" key="2">
    <source>
        <dbReference type="EMBL" id="MBM9577855.1"/>
    </source>
</evidence>
<dbReference type="InterPro" id="IPR002686">
    <property type="entry name" value="Transposase_17"/>
</dbReference>
<dbReference type="SUPFAM" id="SSF143422">
    <property type="entry name" value="Transposase IS200-like"/>
    <property type="match status" value="1"/>
</dbReference>